<dbReference type="Proteomes" id="UP000728032">
    <property type="component" value="Unassembled WGS sequence"/>
</dbReference>
<feature type="domain" description="Receptor ligand binding region" evidence="5">
    <location>
        <begin position="3"/>
        <end position="165"/>
    </location>
</feature>
<evidence type="ECO:0000256" key="1">
    <source>
        <dbReference type="ARBA" id="ARBA00004370"/>
    </source>
</evidence>
<accession>A0A7R9QJG9</accession>
<proteinExistence type="predicted"/>
<dbReference type="EMBL" id="OC917724">
    <property type="protein sequence ID" value="CAD7647841.1"/>
    <property type="molecule type" value="Genomic_DNA"/>
</dbReference>
<dbReference type="Pfam" id="PF01094">
    <property type="entry name" value="ANF_receptor"/>
    <property type="match status" value="1"/>
</dbReference>
<dbReference type="GO" id="GO:0016020">
    <property type="term" value="C:membrane"/>
    <property type="evidence" value="ECO:0007669"/>
    <property type="project" value="UniProtKB-SubCell"/>
</dbReference>
<comment type="subcellular location">
    <subcellularLocation>
        <location evidence="1">Membrane</location>
    </subcellularLocation>
</comment>
<dbReference type="AlphaFoldDB" id="A0A7R9QJG9"/>
<evidence type="ECO:0000256" key="2">
    <source>
        <dbReference type="ARBA" id="ARBA00022692"/>
    </source>
</evidence>
<keyword evidence="2" id="KW-0812">Transmembrane</keyword>
<dbReference type="InterPro" id="IPR001828">
    <property type="entry name" value="ANF_lig-bd_rcpt"/>
</dbReference>
<reference evidence="6" key="1">
    <citation type="submission" date="2020-11" db="EMBL/GenBank/DDBJ databases">
        <authorList>
            <person name="Tran Van P."/>
        </authorList>
    </citation>
    <scope>NUCLEOTIDE SEQUENCE</scope>
</reference>
<name>A0A7R9QJG9_9ACAR</name>
<keyword evidence="4" id="KW-0472">Membrane</keyword>
<evidence type="ECO:0000313" key="7">
    <source>
        <dbReference type="Proteomes" id="UP000728032"/>
    </source>
</evidence>
<dbReference type="Gene3D" id="3.40.50.2300">
    <property type="match status" value="2"/>
</dbReference>
<protein>
    <recommendedName>
        <fullName evidence="5">Receptor ligand binding region domain-containing protein</fullName>
    </recommendedName>
</protein>
<dbReference type="InterPro" id="IPR028082">
    <property type="entry name" value="Peripla_BP_I"/>
</dbReference>
<dbReference type="OrthoDB" id="5984008at2759"/>
<sequence>MIVCSLLSNGVVALFGPLSVSPVSTHTQSICDALEIPHVESRWDFQLQRDDLSINLYPKPSVLSKAYVDLVKAWNWKVFAIAYENNEGIIRVQDFLKEAERNNWQILLYQFVSGQPYRDTFWEINKSKTRVVNIVLDVKRQNLVNVLRHAQQVGMMTEIHSYLITSLSIPSSS</sequence>
<evidence type="ECO:0000256" key="4">
    <source>
        <dbReference type="ARBA" id="ARBA00023136"/>
    </source>
</evidence>
<dbReference type="EMBL" id="CAJPVJ010002899">
    <property type="protein sequence ID" value="CAG2166944.1"/>
    <property type="molecule type" value="Genomic_DNA"/>
</dbReference>
<keyword evidence="7" id="KW-1185">Reference proteome</keyword>
<organism evidence="6">
    <name type="scientific">Oppiella nova</name>
    <dbReference type="NCBI Taxonomy" id="334625"/>
    <lineage>
        <taxon>Eukaryota</taxon>
        <taxon>Metazoa</taxon>
        <taxon>Ecdysozoa</taxon>
        <taxon>Arthropoda</taxon>
        <taxon>Chelicerata</taxon>
        <taxon>Arachnida</taxon>
        <taxon>Acari</taxon>
        <taxon>Acariformes</taxon>
        <taxon>Sarcoptiformes</taxon>
        <taxon>Oribatida</taxon>
        <taxon>Brachypylina</taxon>
        <taxon>Oppioidea</taxon>
        <taxon>Oppiidae</taxon>
        <taxon>Oppiella</taxon>
    </lineage>
</organism>
<keyword evidence="3" id="KW-1133">Transmembrane helix</keyword>
<evidence type="ECO:0000259" key="5">
    <source>
        <dbReference type="Pfam" id="PF01094"/>
    </source>
</evidence>
<evidence type="ECO:0000313" key="6">
    <source>
        <dbReference type="EMBL" id="CAD7647841.1"/>
    </source>
</evidence>
<evidence type="ECO:0000256" key="3">
    <source>
        <dbReference type="ARBA" id="ARBA00022989"/>
    </source>
</evidence>
<feature type="non-terminal residue" evidence="6">
    <location>
        <position position="173"/>
    </location>
</feature>
<gene>
    <name evidence="6" type="ORF">ONB1V03_LOCUS6459</name>
</gene>
<dbReference type="SUPFAM" id="SSF53822">
    <property type="entry name" value="Periplasmic binding protein-like I"/>
    <property type="match status" value="1"/>
</dbReference>